<dbReference type="EMBL" id="CP074572">
    <property type="protein sequence ID" value="QVK22269.1"/>
    <property type="molecule type" value="Genomic_DNA"/>
</dbReference>
<evidence type="ECO:0000313" key="2">
    <source>
        <dbReference type="Proteomes" id="UP000676428"/>
    </source>
</evidence>
<name>A0ABX8DBV5_9GAMM</name>
<accession>A0ABX8DBV5</accession>
<protein>
    <submittedName>
        <fullName evidence="1">Uncharacterized protein</fullName>
    </submittedName>
</protein>
<organism evidence="1 2">
    <name type="scientific">Shewanella dokdonensis</name>
    <dbReference type="NCBI Taxonomy" id="712036"/>
    <lineage>
        <taxon>Bacteria</taxon>
        <taxon>Pseudomonadati</taxon>
        <taxon>Pseudomonadota</taxon>
        <taxon>Gammaproteobacteria</taxon>
        <taxon>Alteromonadales</taxon>
        <taxon>Shewanellaceae</taxon>
        <taxon>Shewanella</taxon>
    </lineage>
</organism>
<evidence type="ECO:0000313" key="1">
    <source>
        <dbReference type="EMBL" id="QVK22269.1"/>
    </source>
</evidence>
<reference evidence="1 2" key="1">
    <citation type="journal article" date="2012" name="Int. J. Syst. Evol. Microbiol.">
        <title>Shewanella dokdonensis sp. nov., isolated from seawater.</title>
        <authorList>
            <person name="Sung H.R."/>
            <person name="Yoon J.H."/>
            <person name="Ghim S.Y."/>
        </authorList>
    </citation>
    <scope>NUCLEOTIDE SEQUENCE [LARGE SCALE GENOMIC DNA]</scope>
    <source>
        <strain evidence="1 2">DSM 23626</strain>
    </source>
</reference>
<proteinExistence type="predicted"/>
<gene>
    <name evidence="1" type="ORF">KHX94_12690</name>
</gene>
<sequence length="101" mass="11099">MLVNEQWEWQTTKPKGIVVFETSLLGLLGQLSLLVRRTCHIGGWMTQVILRGVYHCVIGLMANCVCESRGTARSTPEPKGDARPATTSMFNGQLAIHGSRS</sequence>
<dbReference type="Proteomes" id="UP000676428">
    <property type="component" value="Chromosome"/>
</dbReference>
<dbReference type="RefSeq" id="WP_213680926.1">
    <property type="nucleotide sequence ID" value="NZ_CP074572.1"/>
</dbReference>
<keyword evidence="2" id="KW-1185">Reference proteome</keyword>